<reference evidence="1 2" key="1">
    <citation type="submission" date="2024-04" db="EMBL/GenBank/DDBJ databases">
        <authorList>
            <person name="Waldvogel A.-M."/>
            <person name="Schoenle A."/>
        </authorList>
    </citation>
    <scope>NUCLEOTIDE SEQUENCE [LARGE SCALE GENOMIC DNA]</scope>
</reference>
<proteinExistence type="predicted"/>
<keyword evidence="2" id="KW-1185">Reference proteome</keyword>
<name>A0AAV2JWX9_KNICA</name>
<dbReference type="EMBL" id="OZ035836">
    <property type="protein sequence ID" value="CAL1580718.1"/>
    <property type="molecule type" value="Genomic_DNA"/>
</dbReference>
<dbReference type="PROSITE" id="PS00141">
    <property type="entry name" value="ASP_PROTEASE"/>
    <property type="match status" value="1"/>
</dbReference>
<dbReference type="AlphaFoldDB" id="A0AAV2JWX9"/>
<evidence type="ECO:0000313" key="2">
    <source>
        <dbReference type="Proteomes" id="UP001497482"/>
    </source>
</evidence>
<protein>
    <submittedName>
        <fullName evidence="1">Uncharacterized protein</fullName>
    </submittedName>
</protein>
<sequence>MAEVEEKLRELVQQPDQRLRDFAYDYKALCLKWKPDMPEEEIVRRILNNTNPKVAGCLRGTVHTVTDLVKVGSMVEKDCGSAKGYWQKVHASTEGTGKRALEKRGGNKFNAVVTQPPPPQMPRAELLLVPLTICNVQGVAVVDTGSTYTLMREGLWRNLHGTSRDLIPSEDQRFVMADGTAHVALGKQRFGLDWHGRKLSVEAHVMDDRHLAFPMIIGLDFLTDAGVILDLAKRTGSMDENCSEGAFILRTPTGQIPAMLDLVSAHDELCLCRPAQ</sequence>
<dbReference type="Proteomes" id="UP001497482">
    <property type="component" value="Chromosome 14"/>
</dbReference>
<gene>
    <name evidence="1" type="ORF">KC01_LOCUS11531</name>
</gene>
<dbReference type="GO" id="GO:0006508">
    <property type="term" value="P:proteolysis"/>
    <property type="evidence" value="ECO:0007669"/>
    <property type="project" value="InterPro"/>
</dbReference>
<dbReference type="CDD" id="cd00303">
    <property type="entry name" value="retropepsin_like"/>
    <property type="match status" value="1"/>
</dbReference>
<dbReference type="Gene3D" id="2.40.70.10">
    <property type="entry name" value="Acid Proteases"/>
    <property type="match status" value="1"/>
</dbReference>
<organism evidence="1 2">
    <name type="scientific">Knipowitschia caucasica</name>
    <name type="common">Caucasian dwarf goby</name>
    <name type="synonym">Pomatoschistus caucasicus</name>
    <dbReference type="NCBI Taxonomy" id="637954"/>
    <lineage>
        <taxon>Eukaryota</taxon>
        <taxon>Metazoa</taxon>
        <taxon>Chordata</taxon>
        <taxon>Craniata</taxon>
        <taxon>Vertebrata</taxon>
        <taxon>Euteleostomi</taxon>
        <taxon>Actinopterygii</taxon>
        <taxon>Neopterygii</taxon>
        <taxon>Teleostei</taxon>
        <taxon>Neoteleostei</taxon>
        <taxon>Acanthomorphata</taxon>
        <taxon>Gobiaria</taxon>
        <taxon>Gobiiformes</taxon>
        <taxon>Gobioidei</taxon>
        <taxon>Gobiidae</taxon>
        <taxon>Gobiinae</taxon>
        <taxon>Knipowitschia</taxon>
    </lineage>
</organism>
<dbReference type="SUPFAM" id="SSF50630">
    <property type="entry name" value="Acid proteases"/>
    <property type="match status" value="1"/>
</dbReference>
<dbReference type="GO" id="GO:0004190">
    <property type="term" value="F:aspartic-type endopeptidase activity"/>
    <property type="evidence" value="ECO:0007669"/>
    <property type="project" value="InterPro"/>
</dbReference>
<accession>A0AAV2JWX9</accession>
<evidence type="ECO:0000313" key="1">
    <source>
        <dbReference type="EMBL" id="CAL1580718.1"/>
    </source>
</evidence>
<dbReference type="InterPro" id="IPR021109">
    <property type="entry name" value="Peptidase_aspartic_dom_sf"/>
</dbReference>
<dbReference type="InterPro" id="IPR001969">
    <property type="entry name" value="Aspartic_peptidase_AS"/>
</dbReference>